<protein>
    <submittedName>
        <fullName evidence="1">Uncharacterized protein</fullName>
    </submittedName>
</protein>
<accession>A0A6S7I5N8</accession>
<organism evidence="1 2">
    <name type="scientific">Paramuricea clavata</name>
    <name type="common">Red gorgonian</name>
    <name type="synonym">Violescent sea-whip</name>
    <dbReference type="NCBI Taxonomy" id="317549"/>
    <lineage>
        <taxon>Eukaryota</taxon>
        <taxon>Metazoa</taxon>
        <taxon>Cnidaria</taxon>
        <taxon>Anthozoa</taxon>
        <taxon>Octocorallia</taxon>
        <taxon>Malacalcyonacea</taxon>
        <taxon>Plexauridae</taxon>
        <taxon>Paramuricea</taxon>
    </lineage>
</organism>
<reference evidence="1" key="1">
    <citation type="submission" date="2020-04" db="EMBL/GenBank/DDBJ databases">
        <authorList>
            <person name="Alioto T."/>
            <person name="Alioto T."/>
            <person name="Gomez Garrido J."/>
        </authorList>
    </citation>
    <scope>NUCLEOTIDE SEQUENCE</scope>
    <source>
        <strain evidence="1">A484AB</strain>
    </source>
</reference>
<evidence type="ECO:0000313" key="1">
    <source>
        <dbReference type="EMBL" id="CAB4011170.1"/>
    </source>
</evidence>
<dbReference type="OrthoDB" id="5984884at2759"/>
<name>A0A6S7I5N8_PARCT</name>
<sequence length="297" mass="33467">MSSSLEKQLLARFLVIQRSRPELVQKLNDVIGTYEFSTIPRALFSADGQLLIPTDKSAVVKTLESHVDFENHADVEIEISESTRKICIIDAMAVVQTIKKGTKMTTCADFAQAFVSVIKKILHEYDEGRVIFDRYIEHSLKSQTRVKRTSGKDPMKFQVNDTTNIKNVPLKTFLSHIETKTQLTEYLGKRASLIARISKGYRNAINLMPPLAKNGWEIAHDILEPPKCLEQPALQAVLELVKCGCKGRCQGRSNCSCLKNDMPCTELCKCEDCENVRDYTADAETDDDSEEDEEIDT</sequence>
<dbReference type="InterPro" id="IPR033467">
    <property type="entry name" value="Tesmin/TSO1-like_CXC"/>
</dbReference>
<gene>
    <name evidence="1" type="ORF">PACLA_8A035141</name>
</gene>
<dbReference type="AlphaFoldDB" id="A0A6S7I5N8"/>
<evidence type="ECO:0000313" key="2">
    <source>
        <dbReference type="Proteomes" id="UP001152795"/>
    </source>
</evidence>
<keyword evidence="2" id="KW-1185">Reference proteome</keyword>
<dbReference type="EMBL" id="CACRXK020007053">
    <property type="protein sequence ID" value="CAB4011170.1"/>
    <property type="molecule type" value="Genomic_DNA"/>
</dbReference>
<comment type="caution">
    <text evidence="1">The sequence shown here is derived from an EMBL/GenBank/DDBJ whole genome shotgun (WGS) entry which is preliminary data.</text>
</comment>
<dbReference type="SMART" id="SM01114">
    <property type="entry name" value="CXC"/>
    <property type="match status" value="1"/>
</dbReference>
<dbReference type="Proteomes" id="UP001152795">
    <property type="component" value="Unassembled WGS sequence"/>
</dbReference>
<proteinExistence type="predicted"/>